<dbReference type="InterPro" id="IPR036956">
    <property type="entry name" value="Impact_N_sf"/>
</dbReference>
<evidence type="ECO:0000313" key="3">
    <source>
        <dbReference type="EMBL" id="BAP39702.1"/>
    </source>
</evidence>
<dbReference type="Proteomes" id="UP000031641">
    <property type="component" value="Chromosome"/>
</dbReference>
<dbReference type="OrthoDB" id="9813771at2"/>
<accession>A0A077L6S2</accession>
<dbReference type="HOGENOM" id="CLU_083552_3_3_14"/>
<protein>
    <recommendedName>
        <fullName evidence="2">Impact N-terminal domain-containing protein</fullName>
    </recommendedName>
</protein>
<gene>
    <name evidence="3" type="ORF">MCAN360_0626</name>
</gene>
<dbReference type="AlphaFoldDB" id="A0A077L6S2"/>
<dbReference type="GO" id="GO:0006446">
    <property type="term" value="P:regulation of translational initiation"/>
    <property type="evidence" value="ECO:0007669"/>
    <property type="project" value="TreeGrafter"/>
</dbReference>
<dbReference type="PANTHER" id="PTHR16301">
    <property type="entry name" value="IMPACT-RELATED"/>
    <property type="match status" value="1"/>
</dbReference>
<dbReference type="SUPFAM" id="SSF54211">
    <property type="entry name" value="Ribosomal protein S5 domain 2-like"/>
    <property type="match status" value="1"/>
</dbReference>
<dbReference type="KEGG" id="mcan:MCAN360_0626"/>
<dbReference type="PANTHER" id="PTHR16301:SF20">
    <property type="entry name" value="IMPACT FAMILY MEMBER YIGZ"/>
    <property type="match status" value="1"/>
</dbReference>
<feature type="domain" description="Impact N-terminal" evidence="2">
    <location>
        <begin position="7"/>
        <end position="111"/>
    </location>
</feature>
<keyword evidence="4" id="KW-1185">Reference proteome</keyword>
<name>A0A077L6S2_9BACT</name>
<proteinExistence type="inferred from homology"/>
<evidence type="ECO:0000256" key="1">
    <source>
        <dbReference type="ARBA" id="ARBA00007665"/>
    </source>
</evidence>
<dbReference type="GO" id="GO:0005737">
    <property type="term" value="C:cytoplasm"/>
    <property type="evidence" value="ECO:0007669"/>
    <property type="project" value="TreeGrafter"/>
</dbReference>
<dbReference type="Gene3D" id="3.30.230.30">
    <property type="entry name" value="Impact, N-terminal domain"/>
    <property type="match status" value="1"/>
</dbReference>
<comment type="similarity">
    <text evidence="1">Belongs to the IMPACT family.</text>
</comment>
<dbReference type="STRING" id="29554.MCAN360_0626"/>
<evidence type="ECO:0000259" key="2">
    <source>
        <dbReference type="Pfam" id="PF01205"/>
    </source>
</evidence>
<dbReference type="Pfam" id="PF01205">
    <property type="entry name" value="Impact_N"/>
    <property type="match status" value="1"/>
</dbReference>
<evidence type="ECO:0000313" key="4">
    <source>
        <dbReference type="Proteomes" id="UP000031641"/>
    </source>
</evidence>
<dbReference type="InterPro" id="IPR001498">
    <property type="entry name" value="Impact_N"/>
</dbReference>
<sequence length="113" mass="12975">MKFIEIKKSKFIPFLFDIGSKEEVKNIIESLWKEHKKARHIVYAFTIKNNDVTINGYSDDKEPKGVAGIPLYSFLKNNSLENKLIVIVRYFGGIELGKSNLLRAYLQAAKLLI</sequence>
<dbReference type="InterPro" id="IPR020568">
    <property type="entry name" value="Ribosomal_Su5_D2-typ_SF"/>
</dbReference>
<organism evidence="3 4">
    <name type="scientific">Metamycoplasma canadense</name>
    <dbReference type="NCBI Taxonomy" id="29554"/>
    <lineage>
        <taxon>Bacteria</taxon>
        <taxon>Bacillati</taxon>
        <taxon>Mycoplasmatota</taxon>
        <taxon>Mycoplasmoidales</taxon>
        <taxon>Metamycoplasmataceae</taxon>
        <taxon>Metamycoplasma</taxon>
    </lineage>
</organism>
<dbReference type="EMBL" id="AP014631">
    <property type="protein sequence ID" value="BAP39702.1"/>
    <property type="molecule type" value="Genomic_DNA"/>
</dbReference>
<reference evidence="4" key="1">
    <citation type="journal article" date="2014" name="Genome Announc.">
        <title>Complete Genome Sequence of Mycoplasma canadense Strain HAZ 360_1 from Bovine Mastitic Milk in Japan.</title>
        <authorList>
            <person name="Hata E."/>
        </authorList>
    </citation>
    <scope>NUCLEOTIDE SEQUENCE [LARGE SCALE GENOMIC DNA]</scope>
    <source>
        <strain evidence="4">HAZ360_1</strain>
    </source>
</reference>
<dbReference type="RefSeq" id="WP_052461474.1">
    <property type="nucleotide sequence ID" value="NZ_AP014631.1"/>
</dbReference>
<dbReference type="InterPro" id="IPR023582">
    <property type="entry name" value="Impact"/>
</dbReference>